<dbReference type="InterPro" id="IPR043992">
    <property type="entry name" value="SLT_3"/>
</dbReference>
<dbReference type="EMBL" id="LR796984">
    <property type="protein sequence ID" value="CAB4179741.1"/>
    <property type="molecule type" value="Genomic_DNA"/>
</dbReference>
<dbReference type="Pfam" id="PF18896">
    <property type="entry name" value="SLT_3"/>
    <property type="match status" value="1"/>
</dbReference>
<dbReference type="InterPro" id="IPR023346">
    <property type="entry name" value="Lysozyme-like_dom_sf"/>
</dbReference>
<dbReference type="SUPFAM" id="SSF53955">
    <property type="entry name" value="Lysozyme-like"/>
    <property type="match status" value="1"/>
</dbReference>
<accession>A0A6J5QE38</accession>
<proteinExistence type="predicted"/>
<name>A0A6J5QE38_9CAUD</name>
<evidence type="ECO:0000313" key="3">
    <source>
        <dbReference type="EMBL" id="CAB4179741.1"/>
    </source>
</evidence>
<dbReference type="EMBL" id="LR797127">
    <property type="protein sequence ID" value="CAB4188857.1"/>
    <property type="molecule type" value="Genomic_DNA"/>
</dbReference>
<evidence type="ECO:0000313" key="2">
    <source>
        <dbReference type="EMBL" id="CAB4174289.1"/>
    </source>
</evidence>
<organism evidence="3">
    <name type="scientific">uncultured Caudovirales phage</name>
    <dbReference type="NCBI Taxonomy" id="2100421"/>
    <lineage>
        <taxon>Viruses</taxon>
        <taxon>Duplodnaviria</taxon>
        <taxon>Heunggongvirae</taxon>
        <taxon>Uroviricota</taxon>
        <taxon>Caudoviricetes</taxon>
        <taxon>Peduoviridae</taxon>
        <taxon>Maltschvirus</taxon>
        <taxon>Maltschvirus maltsch</taxon>
    </lineage>
</organism>
<reference evidence="3" key="1">
    <citation type="submission" date="2020-05" db="EMBL/GenBank/DDBJ databases">
        <authorList>
            <person name="Chiriac C."/>
            <person name="Salcher M."/>
            <person name="Ghai R."/>
            <person name="Kavagutti S V."/>
        </authorList>
    </citation>
    <scope>NUCLEOTIDE SEQUENCE</scope>
</reference>
<sequence length="666" mass="68185">MGSPKFSSALSTVKTAVSSINDMMLTAINRANQFTDILSKNGTNLADKYSLNGSSAGSVAPTQSAAAASARAGGGSGGGMSGPQFALSAAAIMANGLPALKDQVSQNYLTNRALFYGIDAGNRGDSRVPGWLPFMKNKREEAYNSVSGIQREFSKAGTTTSPMDASRALMQMQASGMGLALKNTPQLLEGVAAMSNLTPGSGLEANAKAFGALQQGRSVNMLKVAGIQARDPITGQMKSFKDIANQVWDKLQREKIGGAAISKNDIATGLMPGNSLDMMLKNLFGTDELLMSNISAALYARASWNGKGDPYSKKAMEAAGGTTYAVNTMSGRNTKALETLQQSSRAGAGAYALGNNVATVMGSLINAIDRLTGILSGGSYASGLAQTVGGAGNGTVGKLAGLLMSFLPGRASGGPVSGATPYVVGEKGPELFLPKTDGSIVPNNQLGGMFRAGGGGASALGANKGAALTDENLLNVLKAAGFSGKNLDTAFKVARAESGGRATALNPESRTGDYSMGLFQVNMIGGLGDRRNENYLKKYKDIGYTGANSLYDPAINARIAYDISNQGTSWKAWQNTSKKLGITNGSATRSTPDGSGSISSFRDLLSEYAPNLMSTASGGASGGGGVTNNLGGVTINITGAKSPKEVAAEVKAVFENGSLIVKAGKK</sequence>
<protein>
    <recommendedName>
        <fullName evidence="1">Transglycosylase SLT domain-containing protein</fullName>
    </recommendedName>
</protein>
<dbReference type="EMBL" id="LR796920">
    <property type="protein sequence ID" value="CAB4174289.1"/>
    <property type="molecule type" value="Genomic_DNA"/>
</dbReference>
<evidence type="ECO:0000259" key="1">
    <source>
        <dbReference type="Pfam" id="PF18896"/>
    </source>
</evidence>
<gene>
    <name evidence="3" type="ORF">UFOVP1035_27</name>
    <name evidence="4" type="ORF">UFOVP1181_133</name>
    <name evidence="2" type="ORF">UFOVP965_31</name>
</gene>
<feature type="domain" description="Transglycosylase SLT" evidence="1">
    <location>
        <begin position="476"/>
        <end position="573"/>
    </location>
</feature>
<evidence type="ECO:0000313" key="4">
    <source>
        <dbReference type="EMBL" id="CAB4188857.1"/>
    </source>
</evidence>